<gene>
    <name evidence="5" type="ORF">PCOR1329_LOCUS44227</name>
</gene>
<evidence type="ECO:0000256" key="4">
    <source>
        <dbReference type="SAM" id="SignalP"/>
    </source>
</evidence>
<keyword evidence="1 3" id="KW-0853">WD repeat</keyword>
<evidence type="ECO:0000256" key="2">
    <source>
        <dbReference type="ARBA" id="ARBA00022737"/>
    </source>
</evidence>
<dbReference type="SMART" id="SM00320">
    <property type="entry name" value="WD40"/>
    <property type="match status" value="3"/>
</dbReference>
<dbReference type="InterPro" id="IPR050505">
    <property type="entry name" value="WDR55/POC1"/>
</dbReference>
<feature type="repeat" description="WD" evidence="3">
    <location>
        <begin position="60"/>
        <end position="101"/>
    </location>
</feature>
<keyword evidence="4" id="KW-0732">Signal</keyword>
<dbReference type="SUPFAM" id="SSF50978">
    <property type="entry name" value="WD40 repeat-like"/>
    <property type="match status" value="1"/>
</dbReference>
<dbReference type="InterPro" id="IPR020472">
    <property type="entry name" value="WD40_PAC1"/>
</dbReference>
<name>A0ABN9U104_9DINO</name>
<evidence type="ECO:0000256" key="1">
    <source>
        <dbReference type="ARBA" id="ARBA00022574"/>
    </source>
</evidence>
<dbReference type="PANTHER" id="PTHR44019:SF8">
    <property type="entry name" value="POC1 CENTRIOLAR PROTEIN HOMOLOG"/>
    <property type="match status" value="1"/>
</dbReference>
<feature type="signal peptide" evidence="4">
    <location>
        <begin position="1"/>
        <end position="20"/>
    </location>
</feature>
<dbReference type="PROSITE" id="PS50294">
    <property type="entry name" value="WD_REPEATS_REGION"/>
    <property type="match status" value="2"/>
</dbReference>
<proteinExistence type="predicted"/>
<dbReference type="Gene3D" id="2.130.10.10">
    <property type="entry name" value="YVTN repeat-like/Quinoprotein amine dehydrogenase"/>
    <property type="match status" value="1"/>
</dbReference>
<feature type="repeat" description="WD" evidence="3">
    <location>
        <begin position="30"/>
        <end position="59"/>
    </location>
</feature>
<evidence type="ECO:0000313" key="6">
    <source>
        <dbReference type="Proteomes" id="UP001189429"/>
    </source>
</evidence>
<dbReference type="Proteomes" id="UP001189429">
    <property type="component" value="Unassembled WGS sequence"/>
</dbReference>
<accession>A0ABN9U104</accession>
<dbReference type="PANTHER" id="PTHR44019">
    <property type="entry name" value="WD REPEAT-CONTAINING PROTEIN 55"/>
    <property type="match status" value="1"/>
</dbReference>
<dbReference type="PRINTS" id="PR00320">
    <property type="entry name" value="GPROTEINBRPT"/>
</dbReference>
<evidence type="ECO:0000313" key="5">
    <source>
        <dbReference type="EMBL" id="CAK0852449.1"/>
    </source>
</evidence>
<keyword evidence="6" id="KW-1185">Reference proteome</keyword>
<protein>
    <submittedName>
        <fullName evidence="5">Uncharacterized protein</fullName>
    </submittedName>
</protein>
<dbReference type="InterPro" id="IPR015943">
    <property type="entry name" value="WD40/YVTN_repeat-like_dom_sf"/>
</dbReference>
<dbReference type="EMBL" id="CAUYUJ010015314">
    <property type="protein sequence ID" value="CAK0852449.1"/>
    <property type="molecule type" value="Genomic_DNA"/>
</dbReference>
<sequence>MGTQIVFLVVASFRTGRLFSLVHSVIGCCFSPDGKKILSCSHDDTLKLWHATDGTLLQTLNGHTWCVLGCCFSLDGKKILSCSDDHTLKLWHATDGTLLQTLYGHTYRVFGCCFSPDGKKILSCSDGGTLKLWHATDGGEPPGPDVRHQHTAINLEKQMIQAAQLPRLSVY</sequence>
<dbReference type="Pfam" id="PF00400">
    <property type="entry name" value="WD40"/>
    <property type="match status" value="3"/>
</dbReference>
<evidence type="ECO:0000256" key="3">
    <source>
        <dbReference type="PROSITE-ProRule" id="PRU00221"/>
    </source>
</evidence>
<reference evidence="5" key="1">
    <citation type="submission" date="2023-10" db="EMBL/GenBank/DDBJ databases">
        <authorList>
            <person name="Chen Y."/>
            <person name="Shah S."/>
            <person name="Dougan E. K."/>
            <person name="Thang M."/>
            <person name="Chan C."/>
        </authorList>
    </citation>
    <scope>NUCLEOTIDE SEQUENCE [LARGE SCALE GENOMIC DNA]</scope>
</reference>
<feature type="chain" id="PRO_5046059229" evidence="4">
    <location>
        <begin position="21"/>
        <end position="171"/>
    </location>
</feature>
<dbReference type="InterPro" id="IPR001680">
    <property type="entry name" value="WD40_rpt"/>
</dbReference>
<keyword evidence="2" id="KW-0677">Repeat</keyword>
<organism evidence="5 6">
    <name type="scientific">Prorocentrum cordatum</name>
    <dbReference type="NCBI Taxonomy" id="2364126"/>
    <lineage>
        <taxon>Eukaryota</taxon>
        <taxon>Sar</taxon>
        <taxon>Alveolata</taxon>
        <taxon>Dinophyceae</taxon>
        <taxon>Prorocentrales</taxon>
        <taxon>Prorocentraceae</taxon>
        <taxon>Prorocentrum</taxon>
    </lineage>
</organism>
<dbReference type="InterPro" id="IPR036322">
    <property type="entry name" value="WD40_repeat_dom_sf"/>
</dbReference>
<feature type="repeat" description="WD" evidence="3">
    <location>
        <begin position="102"/>
        <end position="133"/>
    </location>
</feature>
<dbReference type="PROSITE" id="PS50082">
    <property type="entry name" value="WD_REPEATS_2"/>
    <property type="match status" value="3"/>
</dbReference>
<comment type="caution">
    <text evidence="5">The sequence shown here is derived from an EMBL/GenBank/DDBJ whole genome shotgun (WGS) entry which is preliminary data.</text>
</comment>